<evidence type="ECO:0000313" key="12">
    <source>
        <dbReference type="EMBL" id="CAG9762379.1"/>
    </source>
</evidence>
<dbReference type="OrthoDB" id="6329847at2759"/>
<comment type="subcellular location">
    <subcellularLocation>
        <location evidence="1">Mitochondrion inner membrane</location>
        <topology evidence="1">Single-pass membrane protein</topology>
        <orientation evidence="1">Matrix side</orientation>
    </subcellularLocation>
</comment>
<keyword evidence="9 11" id="KW-0496">Mitochondrion</keyword>
<evidence type="ECO:0000256" key="1">
    <source>
        <dbReference type="ARBA" id="ARBA00004298"/>
    </source>
</evidence>
<evidence type="ECO:0000256" key="7">
    <source>
        <dbReference type="ARBA" id="ARBA00022982"/>
    </source>
</evidence>
<accession>A0A9N9MHP7</accession>
<keyword evidence="10 11" id="KW-0472">Membrane</keyword>
<evidence type="ECO:0000256" key="2">
    <source>
        <dbReference type="ARBA" id="ARBA00008674"/>
    </source>
</evidence>
<evidence type="ECO:0000256" key="6">
    <source>
        <dbReference type="ARBA" id="ARBA00022792"/>
    </source>
</evidence>
<keyword evidence="7 11" id="KW-0249">Electron transport</keyword>
<dbReference type="Pfam" id="PF06374">
    <property type="entry name" value="NDUF_C2"/>
    <property type="match status" value="1"/>
</dbReference>
<proteinExistence type="inferred from homology"/>
<dbReference type="PANTHER" id="PTHR13099:SF0">
    <property type="entry name" value="NADH DEHYDROGENASE [UBIQUINONE] 1 SUBUNIT C2-RELATED"/>
    <property type="match status" value="1"/>
</dbReference>
<dbReference type="InterPro" id="IPR009423">
    <property type="entry name" value="NDUC2"/>
</dbReference>
<keyword evidence="3 11" id="KW-0813">Transport</keyword>
<organism evidence="12 13">
    <name type="scientific">Ceutorhynchus assimilis</name>
    <name type="common">cabbage seed weevil</name>
    <dbReference type="NCBI Taxonomy" id="467358"/>
    <lineage>
        <taxon>Eukaryota</taxon>
        <taxon>Metazoa</taxon>
        <taxon>Ecdysozoa</taxon>
        <taxon>Arthropoda</taxon>
        <taxon>Hexapoda</taxon>
        <taxon>Insecta</taxon>
        <taxon>Pterygota</taxon>
        <taxon>Neoptera</taxon>
        <taxon>Endopterygota</taxon>
        <taxon>Coleoptera</taxon>
        <taxon>Polyphaga</taxon>
        <taxon>Cucujiformia</taxon>
        <taxon>Curculionidae</taxon>
        <taxon>Ceutorhynchinae</taxon>
        <taxon>Ceutorhynchus</taxon>
    </lineage>
</organism>
<protein>
    <recommendedName>
        <fullName evidence="11">NADH dehydrogenase [ubiquinone] 1 subunit C2</fullName>
    </recommendedName>
</protein>
<dbReference type="EMBL" id="OU892287">
    <property type="protein sequence ID" value="CAG9762379.1"/>
    <property type="molecule type" value="Genomic_DNA"/>
</dbReference>
<comment type="similarity">
    <text evidence="2 11">Belongs to the complex I NDUFC2 subunit family.</text>
</comment>
<evidence type="ECO:0000256" key="9">
    <source>
        <dbReference type="ARBA" id="ARBA00023128"/>
    </source>
</evidence>
<keyword evidence="4 11" id="KW-0679">Respiratory chain</keyword>
<evidence type="ECO:0000256" key="8">
    <source>
        <dbReference type="ARBA" id="ARBA00022989"/>
    </source>
</evidence>
<dbReference type="GO" id="GO:0005743">
    <property type="term" value="C:mitochondrial inner membrane"/>
    <property type="evidence" value="ECO:0007669"/>
    <property type="project" value="UniProtKB-SubCell"/>
</dbReference>
<keyword evidence="13" id="KW-1185">Reference proteome</keyword>
<comment type="function">
    <text evidence="11">Accessory subunit of the mitochondrial membrane respiratory chain NADH dehydrogenase (Complex I), that is believed not to be involved in catalysis. Complex I functions in the transfer of electrons from NADH to the respiratory chain. The immediate electron acceptor for the enzyme is believed to be ubiquinone.</text>
</comment>
<sequence length="118" mass="13652">MERPKIAESPLELLDTPGIEPGLINQYFGPVAFGTLGLTTSVLAHWVTKRPIWSGLQIHVASTALGAYIGHYMEKRRNAKMAVRDAIFRDYIRLHPDEFPPYERKQYKDIFEKWIPIR</sequence>
<dbReference type="PIRSF" id="PIRSF017834">
    <property type="entry name" value="NADH-UbQ_OxRdtase_b14.5b"/>
    <property type="match status" value="1"/>
</dbReference>
<keyword evidence="8" id="KW-1133">Transmembrane helix</keyword>
<dbReference type="Proteomes" id="UP001152799">
    <property type="component" value="Chromosome 11"/>
</dbReference>
<evidence type="ECO:0000256" key="4">
    <source>
        <dbReference type="ARBA" id="ARBA00022660"/>
    </source>
</evidence>
<keyword evidence="5" id="KW-0812">Transmembrane</keyword>
<reference evidence="12" key="1">
    <citation type="submission" date="2022-01" db="EMBL/GenBank/DDBJ databases">
        <authorList>
            <person name="King R."/>
        </authorList>
    </citation>
    <scope>NUCLEOTIDE SEQUENCE</scope>
</reference>
<name>A0A9N9MHP7_9CUCU</name>
<dbReference type="GO" id="GO:0006120">
    <property type="term" value="P:mitochondrial electron transport, NADH to ubiquinone"/>
    <property type="evidence" value="ECO:0007669"/>
    <property type="project" value="InterPro"/>
</dbReference>
<evidence type="ECO:0000256" key="10">
    <source>
        <dbReference type="ARBA" id="ARBA00023136"/>
    </source>
</evidence>
<keyword evidence="6 11" id="KW-0999">Mitochondrion inner membrane</keyword>
<evidence type="ECO:0000313" key="13">
    <source>
        <dbReference type="Proteomes" id="UP001152799"/>
    </source>
</evidence>
<dbReference type="AlphaFoldDB" id="A0A9N9MHP7"/>
<gene>
    <name evidence="12" type="ORF">CEUTPL_LOCUS3059</name>
</gene>
<evidence type="ECO:0000256" key="5">
    <source>
        <dbReference type="ARBA" id="ARBA00022692"/>
    </source>
</evidence>
<dbReference type="PANTHER" id="PTHR13099">
    <property type="entry name" value="NADH-UBIQUINONE OXIDOREDUCTASE SUBUNIT B14.5B"/>
    <property type="match status" value="1"/>
</dbReference>
<evidence type="ECO:0000256" key="11">
    <source>
        <dbReference type="PIRNR" id="PIRNR017834"/>
    </source>
</evidence>
<evidence type="ECO:0000256" key="3">
    <source>
        <dbReference type="ARBA" id="ARBA00022448"/>
    </source>
</evidence>